<comment type="subcellular location">
    <subcellularLocation>
        <location evidence="5">Secreted</location>
    </subcellularLocation>
</comment>
<evidence type="ECO:0000256" key="14">
    <source>
        <dbReference type="ARBA" id="ARBA00031147"/>
    </source>
</evidence>
<dbReference type="InterPro" id="IPR013532">
    <property type="entry name" value="Opioid_neuropept"/>
</dbReference>
<dbReference type="InterPro" id="IPR013593">
    <property type="entry name" value="Melanocortin_N"/>
</dbReference>
<dbReference type="SMART" id="SM01363">
    <property type="entry name" value="ACTH_domain"/>
    <property type="match status" value="3"/>
</dbReference>
<dbReference type="Pfam" id="PF00976">
    <property type="entry name" value="ACTH_domain"/>
    <property type="match status" value="3"/>
</dbReference>
<reference evidence="20 21" key="1">
    <citation type="journal article" date="2020" name="Nature">
        <title>Six reference-quality genomes reveal evolution of bat adaptations.</title>
        <authorList>
            <person name="Jebb D."/>
            <person name="Huang Z."/>
            <person name="Pippel M."/>
            <person name="Hughes G.M."/>
            <person name="Lavrichenko K."/>
            <person name="Devanna P."/>
            <person name="Winkler S."/>
            <person name="Jermiin L.S."/>
            <person name="Skirmuntt E.C."/>
            <person name="Katzourakis A."/>
            <person name="Burkitt-Gray L."/>
            <person name="Ray D.A."/>
            <person name="Sullivan K.A.M."/>
            <person name="Roscito J.G."/>
            <person name="Kirilenko B.M."/>
            <person name="Davalos L.M."/>
            <person name="Corthals A.P."/>
            <person name="Power M.L."/>
            <person name="Jones G."/>
            <person name="Ransome R.D."/>
            <person name="Dechmann D.K.N."/>
            <person name="Locatelli A.G."/>
            <person name="Puechmaille S.J."/>
            <person name="Fedrigo O."/>
            <person name="Jarvis E.D."/>
            <person name="Hiller M."/>
            <person name="Vernes S.C."/>
            <person name="Myers E.W."/>
            <person name="Teeling E.C."/>
        </authorList>
    </citation>
    <scope>NUCLEOTIDE SEQUENCE [LARGE SCALE GENOMIC DNA]</scope>
    <source>
        <strain evidence="20">MRouAeg1</strain>
        <tissue evidence="20">Muscle</tissue>
    </source>
</reference>
<feature type="chain" id="PRO_5029722909" description="Pro-opiomelanocortin" evidence="16">
    <location>
        <begin position="27"/>
        <end position="259"/>
    </location>
</feature>
<sequence>MPRSCCSRSGPLLLALLLQASLEVRGWCLESSQCQDLTTESNLLACLRACKPDLSAETPVFPGNGEEQLLAENPRKYVMGHFRWDRFGRRNGSSGGAGPKRAEAAAAAAGDGGDGADAGPREGKRSYSMEHFRWGKPVGKKRRPVKVYPNGAEDESAEAFPLEFKRELAGERPALAPSPEGPDEAAAARADLEYGLLAEAEAEAVAKKDEGPYRMEHFRWGSPPKDKRYGGFMTSEKSQTPLVTLFKNAIIKNAHKKGQ</sequence>
<feature type="domain" description="Pro-opiomelanocortin/corticotropin ACTH central region" evidence="17">
    <location>
        <begin position="126"/>
        <end position="164"/>
    </location>
</feature>
<evidence type="ECO:0000259" key="19">
    <source>
        <dbReference type="SMART" id="SM01365"/>
    </source>
</evidence>
<dbReference type="PANTHER" id="PTHR11416">
    <property type="entry name" value="PRO-OPIOMELANOCORTIN"/>
    <property type="match status" value="1"/>
</dbReference>
<comment type="similarity">
    <text evidence="6">Belongs to the POMC family.</text>
</comment>
<evidence type="ECO:0000256" key="16">
    <source>
        <dbReference type="SAM" id="SignalP"/>
    </source>
</evidence>
<dbReference type="EMBL" id="JACASE010000007">
    <property type="protein sequence ID" value="KAF6448394.1"/>
    <property type="molecule type" value="Genomic_DNA"/>
</dbReference>
<comment type="function">
    <text evidence="4">Endogenous opiate.</text>
</comment>
<evidence type="ECO:0000256" key="1">
    <source>
        <dbReference type="ARBA" id="ARBA00002243"/>
    </source>
</evidence>
<dbReference type="GO" id="GO:0005179">
    <property type="term" value="F:hormone activity"/>
    <property type="evidence" value="ECO:0007669"/>
    <property type="project" value="UniProtKB-KW"/>
</dbReference>
<keyword evidence="13" id="KW-0257">Endorphin</keyword>
<evidence type="ECO:0000256" key="2">
    <source>
        <dbReference type="ARBA" id="ARBA00002694"/>
    </source>
</evidence>
<keyword evidence="9" id="KW-0165">Cleavage on pair of basic residues</keyword>
<accession>A0A7J8FKY4</accession>
<dbReference type="PANTHER" id="PTHR11416:SF7">
    <property type="entry name" value="PRO-OPIOMELANOCORTIN"/>
    <property type="match status" value="1"/>
</dbReference>
<keyword evidence="10" id="KW-0372">Hormone</keyword>
<dbReference type="GO" id="GO:0001664">
    <property type="term" value="F:G protein-coupled receptor binding"/>
    <property type="evidence" value="ECO:0007669"/>
    <property type="project" value="TreeGrafter"/>
</dbReference>
<comment type="function">
    <text evidence="1">Anorexigenic peptide. Increases the pigmentation of skin by increasing melanin production in melanocytes.</text>
</comment>
<feature type="compositionally biased region" description="Basic and acidic residues" evidence="15">
    <location>
        <begin position="215"/>
        <end position="229"/>
    </location>
</feature>
<evidence type="ECO:0000256" key="4">
    <source>
        <dbReference type="ARBA" id="ARBA00003192"/>
    </source>
</evidence>
<dbReference type="SMART" id="SM01365">
    <property type="entry name" value="Op_neuropeptide"/>
    <property type="match status" value="1"/>
</dbReference>
<evidence type="ECO:0000313" key="21">
    <source>
        <dbReference type="Proteomes" id="UP000593571"/>
    </source>
</evidence>
<name>A0A7J8FKY4_ROUAE</name>
<evidence type="ECO:0000256" key="15">
    <source>
        <dbReference type="SAM" id="MobiDB-lite"/>
    </source>
</evidence>
<evidence type="ECO:0000256" key="8">
    <source>
        <dbReference type="ARBA" id="ARBA00022525"/>
    </source>
</evidence>
<dbReference type="OrthoDB" id="8962839at2759"/>
<evidence type="ECO:0000256" key="10">
    <source>
        <dbReference type="ARBA" id="ARBA00022702"/>
    </source>
</evidence>
<evidence type="ECO:0000256" key="7">
    <source>
        <dbReference type="ARBA" id="ARBA00017200"/>
    </source>
</evidence>
<evidence type="ECO:0000256" key="5">
    <source>
        <dbReference type="ARBA" id="ARBA00004613"/>
    </source>
</evidence>
<keyword evidence="11 16" id="KW-0732">Signal</keyword>
<dbReference type="GO" id="GO:0030141">
    <property type="term" value="C:secretory granule"/>
    <property type="evidence" value="ECO:0007669"/>
    <property type="project" value="TreeGrafter"/>
</dbReference>
<dbReference type="GO" id="GO:2000852">
    <property type="term" value="P:regulation of corticosterone secretion"/>
    <property type="evidence" value="ECO:0007669"/>
    <property type="project" value="TreeGrafter"/>
</dbReference>
<dbReference type="GO" id="GO:0005615">
    <property type="term" value="C:extracellular space"/>
    <property type="evidence" value="ECO:0007669"/>
    <property type="project" value="TreeGrafter"/>
</dbReference>
<gene>
    <name evidence="20" type="ORF">HJG63_015648</name>
</gene>
<proteinExistence type="inferred from homology"/>
<dbReference type="InterPro" id="IPR013531">
    <property type="entry name" value="Mcrtin_ACTH_cent"/>
</dbReference>
<feature type="domain" description="Pro-opiomelanocortin N-terminal" evidence="18">
    <location>
        <begin position="27"/>
        <end position="71"/>
    </location>
</feature>
<organism evidence="20 21">
    <name type="scientific">Rousettus aegyptiacus</name>
    <name type="common">Egyptian fruit bat</name>
    <name type="synonym">Pteropus aegyptiacus</name>
    <dbReference type="NCBI Taxonomy" id="9407"/>
    <lineage>
        <taxon>Eukaryota</taxon>
        <taxon>Metazoa</taxon>
        <taxon>Chordata</taxon>
        <taxon>Craniata</taxon>
        <taxon>Vertebrata</taxon>
        <taxon>Euteleostomi</taxon>
        <taxon>Mammalia</taxon>
        <taxon>Eutheria</taxon>
        <taxon>Laurasiatheria</taxon>
        <taxon>Chiroptera</taxon>
        <taxon>Yinpterochiroptera</taxon>
        <taxon>Pteropodoidea</taxon>
        <taxon>Pteropodidae</taxon>
        <taxon>Rousettinae</taxon>
        <taxon>Rousettus</taxon>
    </lineage>
</organism>
<evidence type="ECO:0000256" key="12">
    <source>
        <dbReference type="ARBA" id="ARBA00022815"/>
    </source>
</evidence>
<feature type="region of interest" description="Disordered" evidence="15">
    <location>
        <begin position="88"/>
        <end position="125"/>
    </location>
</feature>
<evidence type="ECO:0000256" key="3">
    <source>
        <dbReference type="ARBA" id="ARBA00002965"/>
    </source>
</evidence>
<comment type="function">
    <text evidence="3">Stimulates the adrenal glands to release cortisol.</text>
</comment>
<protein>
    <recommendedName>
        <fullName evidence="7">Pro-opiomelanocortin</fullName>
    </recommendedName>
    <alternativeName>
        <fullName evidence="14">Corticotropin-lipotropin</fullName>
    </alternativeName>
</protein>
<dbReference type="GO" id="GO:0007218">
    <property type="term" value="P:neuropeptide signaling pathway"/>
    <property type="evidence" value="ECO:0007669"/>
    <property type="project" value="UniProtKB-KW"/>
</dbReference>
<comment type="caution">
    <text evidence="20">The sequence shown here is derived from an EMBL/GenBank/DDBJ whole genome shotgun (WGS) entry which is preliminary data.</text>
</comment>
<feature type="region of interest" description="Disordered" evidence="15">
    <location>
        <begin position="215"/>
        <end position="234"/>
    </location>
</feature>
<keyword evidence="12" id="KW-0027">Amidation</keyword>
<comment type="function">
    <text evidence="2">Endogenous orexigenic opiate.</text>
</comment>
<feature type="domain" description="Pro-opiomelanocortin/corticotropin ACTH central region" evidence="17">
    <location>
        <begin position="212"/>
        <end position="250"/>
    </location>
</feature>
<dbReference type="PRINTS" id="PR00383">
    <property type="entry name" value="MELANOCORTIN"/>
</dbReference>
<dbReference type="Proteomes" id="UP000593571">
    <property type="component" value="Unassembled WGS sequence"/>
</dbReference>
<evidence type="ECO:0000256" key="9">
    <source>
        <dbReference type="ARBA" id="ARBA00022685"/>
    </source>
</evidence>
<evidence type="ECO:0000259" key="17">
    <source>
        <dbReference type="SMART" id="SM01363"/>
    </source>
</evidence>
<dbReference type="AlphaFoldDB" id="A0A7J8FKY4"/>
<dbReference type="Pfam" id="PF08384">
    <property type="entry name" value="NPP"/>
    <property type="match status" value="1"/>
</dbReference>
<keyword evidence="21" id="KW-1185">Reference proteome</keyword>
<feature type="domain" description="Pro-opiomelanocortin/corticotropin ACTH central region" evidence="17">
    <location>
        <begin position="76"/>
        <end position="123"/>
    </location>
</feature>
<keyword evidence="8" id="KW-0964">Secreted</keyword>
<evidence type="ECO:0000313" key="20">
    <source>
        <dbReference type="EMBL" id="KAF6448394.1"/>
    </source>
</evidence>
<evidence type="ECO:0000256" key="6">
    <source>
        <dbReference type="ARBA" id="ARBA00005832"/>
    </source>
</evidence>
<dbReference type="SMART" id="SM01364">
    <property type="entry name" value="NPP"/>
    <property type="match status" value="1"/>
</dbReference>
<dbReference type="InterPro" id="IPR001941">
    <property type="entry name" value="PMOC"/>
</dbReference>
<feature type="signal peptide" evidence="16">
    <location>
        <begin position="1"/>
        <end position="26"/>
    </location>
</feature>
<evidence type="ECO:0000256" key="11">
    <source>
        <dbReference type="ARBA" id="ARBA00022729"/>
    </source>
</evidence>
<evidence type="ECO:0000256" key="13">
    <source>
        <dbReference type="ARBA" id="ARBA00023205"/>
    </source>
</evidence>
<dbReference type="Pfam" id="PF08035">
    <property type="entry name" value="Op_neuropeptide"/>
    <property type="match status" value="1"/>
</dbReference>
<feature type="domain" description="Opiodes neuropeptide" evidence="19">
    <location>
        <begin position="229"/>
        <end position="257"/>
    </location>
</feature>
<evidence type="ECO:0000259" key="18">
    <source>
        <dbReference type="SMART" id="SM01364"/>
    </source>
</evidence>
<dbReference type="InterPro" id="IPR050878">
    <property type="entry name" value="POMC-derived_peptides"/>
</dbReference>